<dbReference type="AlphaFoldDB" id="A0A4Y2D8C1"/>
<feature type="compositionally biased region" description="Polar residues" evidence="1">
    <location>
        <begin position="87"/>
        <end position="101"/>
    </location>
</feature>
<name>A0A4Y2D8C1_ARAVE</name>
<comment type="caution">
    <text evidence="2">The sequence shown here is derived from an EMBL/GenBank/DDBJ whole genome shotgun (WGS) entry which is preliminary data.</text>
</comment>
<dbReference type="EMBL" id="BGPR01000310">
    <property type="protein sequence ID" value="GBM12204.1"/>
    <property type="molecule type" value="Genomic_DNA"/>
</dbReference>
<protein>
    <submittedName>
        <fullName evidence="2">Uncharacterized protein</fullName>
    </submittedName>
</protein>
<accession>A0A4Y2D8C1</accession>
<sequence length="114" mass="12939">MFIKIQRNGYAVLYNHKTELSPLCLGIHLKNGRCDNSDSDIGVVIAITGHGPTPPEGSTFRHRSGVTQPTPLLCLPRKREPSYLSDDFSSPYSWGPKNNYSHFRKRRNSKILRK</sequence>
<dbReference type="Proteomes" id="UP000499080">
    <property type="component" value="Unassembled WGS sequence"/>
</dbReference>
<evidence type="ECO:0000256" key="1">
    <source>
        <dbReference type="SAM" id="MobiDB-lite"/>
    </source>
</evidence>
<proteinExistence type="predicted"/>
<organism evidence="2 3">
    <name type="scientific">Araneus ventricosus</name>
    <name type="common">Orbweaver spider</name>
    <name type="synonym">Epeira ventricosa</name>
    <dbReference type="NCBI Taxonomy" id="182803"/>
    <lineage>
        <taxon>Eukaryota</taxon>
        <taxon>Metazoa</taxon>
        <taxon>Ecdysozoa</taxon>
        <taxon>Arthropoda</taxon>
        <taxon>Chelicerata</taxon>
        <taxon>Arachnida</taxon>
        <taxon>Araneae</taxon>
        <taxon>Araneomorphae</taxon>
        <taxon>Entelegynae</taxon>
        <taxon>Araneoidea</taxon>
        <taxon>Araneidae</taxon>
        <taxon>Araneus</taxon>
    </lineage>
</organism>
<feature type="region of interest" description="Disordered" evidence="1">
    <location>
        <begin position="52"/>
        <end position="114"/>
    </location>
</feature>
<evidence type="ECO:0000313" key="2">
    <source>
        <dbReference type="EMBL" id="GBM12204.1"/>
    </source>
</evidence>
<feature type="compositionally biased region" description="Basic residues" evidence="1">
    <location>
        <begin position="102"/>
        <end position="114"/>
    </location>
</feature>
<keyword evidence="3" id="KW-1185">Reference proteome</keyword>
<reference evidence="2 3" key="1">
    <citation type="journal article" date="2019" name="Sci. Rep.">
        <title>Orb-weaving spider Araneus ventricosus genome elucidates the spidroin gene catalogue.</title>
        <authorList>
            <person name="Kono N."/>
            <person name="Nakamura H."/>
            <person name="Ohtoshi R."/>
            <person name="Moran D.A.P."/>
            <person name="Shinohara A."/>
            <person name="Yoshida Y."/>
            <person name="Fujiwara M."/>
            <person name="Mori M."/>
            <person name="Tomita M."/>
            <person name="Arakawa K."/>
        </authorList>
    </citation>
    <scope>NUCLEOTIDE SEQUENCE [LARGE SCALE GENOMIC DNA]</scope>
</reference>
<evidence type="ECO:0000313" key="3">
    <source>
        <dbReference type="Proteomes" id="UP000499080"/>
    </source>
</evidence>
<gene>
    <name evidence="2" type="ORF">AVEN_21012_1</name>
</gene>